<dbReference type="RefSeq" id="XP_030920347.1">
    <property type="nucleotide sequence ID" value="XM_031064487.1"/>
</dbReference>
<gene>
    <name evidence="2" type="primary">LOC115948892</name>
</gene>
<reference evidence="2" key="1">
    <citation type="submission" date="2025-08" db="UniProtKB">
        <authorList>
            <consortium name="RefSeq"/>
        </authorList>
    </citation>
    <scope>IDENTIFICATION</scope>
</reference>
<dbReference type="Proteomes" id="UP000504602">
    <property type="component" value="Unplaced"/>
</dbReference>
<evidence type="ECO:0000313" key="1">
    <source>
        <dbReference type="Proteomes" id="UP000504602"/>
    </source>
</evidence>
<dbReference type="GeneID" id="115948892"/>
<accession>A0A8N5HXH2</accession>
<name>A0A8N5HXH2_GEOFO</name>
<dbReference type="AlphaFoldDB" id="A0A8N5HXH2"/>
<keyword evidence="1" id="KW-1185">Reference proteome</keyword>
<sequence>MPASFPSSSLCPAFFWLCSLHPPFPSSLLLFGSSSSSQGVPMEGGHTWRFSIRDGSGATAPGQDVTRAGKGQDWGGEPWFCWELWFCWSPGSGVLVLLESWICWESWFWSPGSAGALVLVSWFSWNPGPAGALVHLEPWFCWEPWFWSPGTLVLLEPWFCWNPGSAGNPGSGVLVLQEPWFWNPSSAGTLVLQELWFCWNPSSPGTLVLLEPWFWNPGSAGALVLLEPWFCWSPGFAGALVQEPWFCWNPGPAGTRGHQGSSHPQLRVLTILRARGCLALCSHGNLLMSLPAVSPRLQGRLLSLPPAPLHASGTTSCSILAAATSPLES</sequence>
<evidence type="ECO:0000313" key="2">
    <source>
        <dbReference type="RefSeq" id="XP_030920347.1"/>
    </source>
</evidence>
<protein>
    <submittedName>
        <fullName evidence="2">Uncharacterized protein LOC115948892</fullName>
    </submittedName>
</protein>
<proteinExistence type="predicted"/>
<organism evidence="1 2">
    <name type="scientific">Geospiza fortis</name>
    <name type="common">Medium ground-finch</name>
    <dbReference type="NCBI Taxonomy" id="48883"/>
    <lineage>
        <taxon>Eukaryota</taxon>
        <taxon>Metazoa</taxon>
        <taxon>Chordata</taxon>
        <taxon>Craniata</taxon>
        <taxon>Vertebrata</taxon>
        <taxon>Euteleostomi</taxon>
        <taxon>Archelosauria</taxon>
        <taxon>Archosauria</taxon>
        <taxon>Dinosauria</taxon>
        <taxon>Saurischia</taxon>
        <taxon>Theropoda</taxon>
        <taxon>Coelurosauria</taxon>
        <taxon>Aves</taxon>
        <taxon>Neognathae</taxon>
        <taxon>Neoaves</taxon>
        <taxon>Telluraves</taxon>
        <taxon>Australaves</taxon>
        <taxon>Passeriformes</taxon>
        <taxon>Thraupidae</taxon>
        <taxon>Geospiza</taxon>
    </lineage>
</organism>